<name>A0A0H3ZQX9_VIBSP</name>
<protein>
    <submittedName>
        <fullName evidence="2">Uncharacterized protein</fullName>
    </submittedName>
</protein>
<sequence>MFNFLTIRDKTMAKTKEGKKKVHVPAHTKKDGTKVPEHYRSTPN</sequence>
<dbReference type="EMBL" id="KP795600">
    <property type="protein sequence ID" value="AKN38625.1"/>
    <property type="molecule type" value="Genomic_DNA"/>
</dbReference>
<reference evidence="2" key="1">
    <citation type="journal article" date="2015" name="MBio">
        <title>Eco-Evolutionary Dynamics of Episomes among Ecologically Cohesive Bacterial Populations.</title>
        <authorList>
            <person name="Xue H."/>
            <person name="Cordero O.X."/>
            <person name="Camas F.M."/>
            <person name="Trimble W."/>
            <person name="Meyer F."/>
            <person name="Guglielmini J."/>
            <person name="Rocha E.P."/>
            <person name="Polz M.F."/>
        </authorList>
    </citation>
    <scope>NUCLEOTIDE SEQUENCE</scope>
    <source>
        <strain evidence="2">1F_145</strain>
    </source>
</reference>
<feature type="region of interest" description="Disordered" evidence="1">
    <location>
        <begin position="14"/>
        <end position="44"/>
    </location>
</feature>
<evidence type="ECO:0000256" key="1">
    <source>
        <dbReference type="SAM" id="MobiDB-lite"/>
    </source>
</evidence>
<feature type="compositionally biased region" description="Basic residues" evidence="1">
    <location>
        <begin position="17"/>
        <end position="27"/>
    </location>
</feature>
<proteinExistence type="predicted"/>
<accession>A0A0H3ZQX9</accession>
<feature type="compositionally biased region" description="Basic and acidic residues" evidence="1">
    <location>
        <begin position="28"/>
        <end position="44"/>
    </location>
</feature>
<dbReference type="AlphaFoldDB" id="A0A0H3ZQX9"/>
<organism evidence="2">
    <name type="scientific">Vibrio splendidus</name>
    <dbReference type="NCBI Taxonomy" id="29497"/>
    <lineage>
        <taxon>Bacteria</taxon>
        <taxon>Pseudomonadati</taxon>
        <taxon>Pseudomonadota</taxon>
        <taxon>Gammaproteobacteria</taxon>
        <taxon>Vibrionales</taxon>
        <taxon>Vibrionaceae</taxon>
        <taxon>Vibrio</taxon>
    </lineage>
</organism>
<evidence type="ECO:0000313" key="2">
    <source>
        <dbReference type="EMBL" id="AKN38625.1"/>
    </source>
</evidence>